<name>A0A644UAJ5_9ZZZZ</name>
<dbReference type="Gene3D" id="3.40.50.300">
    <property type="entry name" value="P-loop containing nucleotide triphosphate hydrolases"/>
    <property type="match status" value="1"/>
</dbReference>
<dbReference type="InterPro" id="IPR045006">
    <property type="entry name" value="CHLI-like"/>
</dbReference>
<dbReference type="NCBIfam" id="TIGR00368">
    <property type="entry name" value="YifB family Mg chelatase-like AAA ATPase"/>
    <property type="match status" value="1"/>
</dbReference>
<dbReference type="GO" id="GO:0003677">
    <property type="term" value="F:DNA binding"/>
    <property type="evidence" value="ECO:0007669"/>
    <property type="project" value="InterPro"/>
</dbReference>
<dbReference type="Pfam" id="PF13541">
    <property type="entry name" value="ChlI"/>
    <property type="match status" value="1"/>
</dbReference>
<sequence>MSFASIKSSLVIGLKAYLIKVECDIGRGINAFSLIGLGDKAIDESKDRVCSALRNAGFTNPKQVNQRTTVSLAPGDLKKEGSGFDLPIALSYLIANKEILVAEKELNESLFVGELSLKGHLAKLKGALAIAELAENNNLKNIFLPKENAEEAALIQNLNVYGVETLEEVINHLSGKKRLEKQKPTDISLFIEKSSELKIDIDMQDIKGQAVAKRALLIAAAGGHNIALYGPPGTGKTMLARATRSLLPHLNYKNILEVTKIHSIAGSGDLVNTNLILEAPFRSPHHTSSYVSLVGGGSIPKPGEVTLAHGGVLFLDEFPEFERKSIEALREPLEEGHVSISRAKGTEKFPAKFILIAAMNPCPCGNRGNKDKKCICTPNDIARYERRLSGPIMDRIDMWVNVSNISYEQLGSKEKDGESSLIFKERILKAREKMKCRFENCNERIEINRDMSSKDISIFAELDPKIKKELDIYATKLHLSPRAYHRILRVARTIADLEEKDTIELGHILEALQYRPKVN</sequence>
<keyword evidence="2" id="KW-0547">Nucleotide-binding</keyword>
<evidence type="ECO:0000256" key="3">
    <source>
        <dbReference type="ARBA" id="ARBA00022840"/>
    </source>
</evidence>
<dbReference type="AlphaFoldDB" id="A0A644UAJ5"/>
<dbReference type="PANTHER" id="PTHR32039">
    <property type="entry name" value="MAGNESIUM-CHELATASE SUBUNIT CHLI"/>
    <property type="match status" value="1"/>
</dbReference>
<dbReference type="SUPFAM" id="SSF52540">
    <property type="entry name" value="P-loop containing nucleoside triphosphate hydrolases"/>
    <property type="match status" value="1"/>
</dbReference>
<dbReference type="SUPFAM" id="SSF54211">
    <property type="entry name" value="Ribosomal protein S5 domain 2-like"/>
    <property type="match status" value="1"/>
</dbReference>
<dbReference type="InterPro" id="IPR025158">
    <property type="entry name" value="Mg_chelat-rel_C"/>
</dbReference>
<evidence type="ECO:0000259" key="4">
    <source>
        <dbReference type="PROSITE" id="PS50051"/>
    </source>
</evidence>
<dbReference type="EMBL" id="VSSQ01000092">
    <property type="protein sequence ID" value="MPL75893.1"/>
    <property type="molecule type" value="Genomic_DNA"/>
</dbReference>
<proteinExistence type="inferred from homology"/>
<dbReference type="GO" id="GO:0005524">
    <property type="term" value="F:ATP binding"/>
    <property type="evidence" value="ECO:0007669"/>
    <property type="project" value="UniProtKB-KW"/>
</dbReference>
<reference evidence="5" key="1">
    <citation type="submission" date="2019-08" db="EMBL/GenBank/DDBJ databases">
        <authorList>
            <person name="Kucharzyk K."/>
            <person name="Murdoch R.W."/>
            <person name="Higgins S."/>
            <person name="Loffler F."/>
        </authorList>
    </citation>
    <scope>NUCLEOTIDE SEQUENCE</scope>
</reference>
<dbReference type="InterPro" id="IPR000523">
    <property type="entry name" value="Mg_chelatse_chII-like_cat_dom"/>
</dbReference>
<organism evidence="5">
    <name type="scientific">bioreactor metagenome</name>
    <dbReference type="NCBI Taxonomy" id="1076179"/>
    <lineage>
        <taxon>unclassified sequences</taxon>
        <taxon>metagenomes</taxon>
        <taxon>ecological metagenomes</taxon>
    </lineage>
</organism>
<dbReference type="InterPro" id="IPR020568">
    <property type="entry name" value="Ribosomal_Su5_D2-typ_SF"/>
</dbReference>
<comment type="similarity">
    <text evidence="1">Belongs to the Mg-chelatase subunits D/I family. ComM subfamily.</text>
</comment>
<dbReference type="Pfam" id="PF13335">
    <property type="entry name" value="Mg_chelatase_C"/>
    <property type="match status" value="1"/>
</dbReference>
<feature type="domain" description="MCM C-terminal AAA(+) ATPase" evidence="4">
    <location>
        <begin position="303"/>
        <end position="361"/>
    </location>
</feature>
<dbReference type="InterPro" id="IPR004482">
    <property type="entry name" value="Mg_chelat-rel"/>
</dbReference>
<dbReference type="InterPro" id="IPR027417">
    <property type="entry name" value="P-loop_NTPase"/>
</dbReference>
<protein>
    <submittedName>
        <fullName evidence="5">Competence protein ComM</fullName>
    </submittedName>
</protein>
<dbReference type="Pfam" id="PF01078">
    <property type="entry name" value="Mg_chelatase"/>
    <property type="match status" value="1"/>
</dbReference>
<evidence type="ECO:0000256" key="1">
    <source>
        <dbReference type="ARBA" id="ARBA00006354"/>
    </source>
</evidence>
<keyword evidence="3" id="KW-0067">ATP-binding</keyword>
<evidence type="ECO:0000313" key="5">
    <source>
        <dbReference type="EMBL" id="MPL75893.1"/>
    </source>
</evidence>
<dbReference type="Gene3D" id="3.30.230.10">
    <property type="match status" value="1"/>
</dbReference>
<evidence type="ECO:0000256" key="2">
    <source>
        <dbReference type="ARBA" id="ARBA00022741"/>
    </source>
</evidence>
<comment type="caution">
    <text evidence="5">The sequence shown here is derived from an EMBL/GenBank/DDBJ whole genome shotgun (WGS) entry which is preliminary data.</text>
</comment>
<dbReference type="PANTHER" id="PTHR32039:SF7">
    <property type="entry name" value="COMPETENCE PROTEIN COMM"/>
    <property type="match status" value="1"/>
</dbReference>
<accession>A0A644UAJ5</accession>
<dbReference type="PRINTS" id="PR01657">
    <property type="entry name" value="MCMFAMILY"/>
</dbReference>
<dbReference type="PROSITE" id="PS50051">
    <property type="entry name" value="MCM_2"/>
    <property type="match status" value="1"/>
</dbReference>
<dbReference type="InterPro" id="IPR001208">
    <property type="entry name" value="MCM_dom"/>
</dbReference>
<gene>
    <name evidence="5" type="primary">comM_8</name>
    <name evidence="5" type="ORF">SDC9_21731</name>
</gene>
<dbReference type="SMART" id="SM00382">
    <property type="entry name" value="AAA"/>
    <property type="match status" value="1"/>
</dbReference>
<dbReference type="InterPro" id="IPR003593">
    <property type="entry name" value="AAA+_ATPase"/>
</dbReference>
<dbReference type="InterPro" id="IPR014721">
    <property type="entry name" value="Ribsml_uS5_D2-typ_fold_subgr"/>
</dbReference>